<accession>T0YQZ0</accession>
<protein>
    <submittedName>
        <fullName evidence="1">LmbE family protein</fullName>
    </submittedName>
</protein>
<evidence type="ECO:0000313" key="1">
    <source>
        <dbReference type="EMBL" id="EQD34207.1"/>
    </source>
</evidence>
<gene>
    <name evidence="1" type="ORF">B2A_12757</name>
</gene>
<dbReference type="InterPro" id="IPR024078">
    <property type="entry name" value="LmbE-like_dom_sf"/>
</dbReference>
<dbReference type="Gene3D" id="3.40.50.10320">
    <property type="entry name" value="LmbE-like"/>
    <property type="match status" value="1"/>
</dbReference>
<dbReference type="SUPFAM" id="SSF102588">
    <property type="entry name" value="LmbE-like"/>
    <property type="match status" value="1"/>
</dbReference>
<dbReference type="EMBL" id="AUZZ01009201">
    <property type="protein sequence ID" value="EQD34207.1"/>
    <property type="molecule type" value="Genomic_DNA"/>
</dbReference>
<reference evidence="1" key="2">
    <citation type="journal article" date="2014" name="ISME J.">
        <title>Microbial stratification in low pH oxic and suboxic macroscopic growths along an acid mine drainage.</title>
        <authorList>
            <person name="Mendez-Garcia C."/>
            <person name="Mesa V."/>
            <person name="Sprenger R.R."/>
            <person name="Richter M."/>
            <person name="Diez M.S."/>
            <person name="Solano J."/>
            <person name="Bargiela R."/>
            <person name="Golyshina O.V."/>
            <person name="Manteca A."/>
            <person name="Ramos J.L."/>
            <person name="Gallego J.R."/>
            <person name="Llorente I."/>
            <person name="Martins Dos Santos V.A."/>
            <person name="Jensen O.N."/>
            <person name="Pelaez A.I."/>
            <person name="Sanchez J."/>
            <person name="Ferrer M."/>
        </authorList>
    </citation>
    <scope>NUCLEOTIDE SEQUENCE</scope>
</reference>
<organism evidence="1">
    <name type="scientific">mine drainage metagenome</name>
    <dbReference type="NCBI Taxonomy" id="410659"/>
    <lineage>
        <taxon>unclassified sequences</taxon>
        <taxon>metagenomes</taxon>
        <taxon>ecological metagenomes</taxon>
    </lineage>
</organism>
<proteinExistence type="predicted"/>
<name>T0YQZ0_9ZZZZ</name>
<sequence length="135" mass="15042">ELTRTIRQFKPDLVVCQNAVRHYANLGGNHPDHLAAGQGAIEAIYPFARNPYSFPELLAEGLEPHTVREVWVTGTEAPDHFVDVSATLEAKLEALRCHRSQQRDDPGERVSARLAEVGKPHGMAYAEAFRRVSSR</sequence>
<comment type="caution">
    <text evidence="1">The sequence shown here is derived from an EMBL/GenBank/DDBJ whole genome shotgun (WGS) entry which is preliminary data.</text>
</comment>
<reference evidence="1" key="1">
    <citation type="submission" date="2013-08" db="EMBL/GenBank/DDBJ databases">
        <authorList>
            <person name="Mendez C."/>
            <person name="Richter M."/>
            <person name="Ferrer M."/>
            <person name="Sanchez J."/>
        </authorList>
    </citation>
    <scope>NUCLEOTIDE SEQUENCE</scope>
</reference>
<dbReference type="AlphaFoldDB" id="T0YQZ0"/>
<feature type="non-terminal residue" evidence="1">
    <location>
        <position position="1"/>
    </location>
</feature>